<keyword evidence="2" id="KW-1185">Reference proteome</keyword>
<organism evidence="1 2">
    <name type="scientific">Dendrobium chrysotoxum</name>
    <name type="common">Orchid</name>
    <dbReference type="NCBI Taxonomy" id="161865"/>
    <lineage>
        <taxon>Eukaryota</taxon>
        <taxon>Viridiplantae</taxon>
        <taxon>Streptophyta</taxon>
        <taxon>Embryophyta</taxon>
        <taxon>Tracheophyta</taxon>
        <taxon>Spermatophyta</taxon>
        <taxon>Magnoliopsida</taxon>
        <taxon>Liliopsida</taxon>
        <taxon>Asparagales</taxon>
        <taxon>Orchidaceae</taxon>
        <taxon>Epidendroideae</taxon>
        <taxon>Malaxideae</taxon>
        <taxon>Dendrobiinae</taxon>
        <taxon>Dendrobium</taxon>
    </lineage>
</organism>
<protein>
    <submittedName>
        <fullName evidence="1">Uncharacterized protein</fullName>
    </submittedName>
</protein>
<accession>A0AAV7FY73</accession>
<dbReference type="AlphaFoldDB" id="A0AAV7FY73"/>
<gene>
    <name evidence="1" type="ORF">IEQ34_022594</name>
</gene>
<dbReference type="EMBL" id="JAGFBR010000019">
    <property type="protein sequence ID" value="KAH0448794.1"/>
    <property type="molecule type" value="Genomic_DNA"/>
</dbReference>
<proteinExistence type="predicted"/>
<name>A0AAV7FY73_DENCH</name>
<evidence type="ECO:0000313" key="1">
    <source>
        <dbReference type="EMBL" id="KAH0448794.1"/>
    </source>
</evidence>
<reference evidence="1 2" key="1">
    <citation type="journal article" date="2021" name="Hortic Res">
        <title>Chromosome-scale assembly of the Dendrobium chrysotoxum genome enhances the understanding of orchid evolution.</title>
        <authorList>
            <person name="Zhang Y."/>
            <person name="Zhang G.Q."/>
            <person name="Zhang D."/>
            <person name="Liu X.D."/>
            <person name="Xu X.Y."/>
            <person name="Sun W.H."/>
            <person name="Yu X."/>
            <person name="Zhu X."/>
            <person name="Wang Z.W."/>
            <person name="Zhao X."/>
            <person name="Zhong W.Y."/>
            <person name="Chen H."/>
            <person name="Yin W.L."/>
            <person name="Huang T."/>
            <person name="Niu S.C."/>
            <person name="Liu Z.J."/>
        </authorList>
    </citation>
    <scope>NUCLEOTIDE SEQUENCE [LARGE SCALE GENOMIC DNA]</scope>
    <source>
        <strain evidence="1">Lindl</strain>
    </source>
</reference>
<comment type="caution">
    <text evidence="1">The sequence shown here is derived from an EMBL/GenBank/DDBJ whole genome shotgun (WGS) entry which is preliminary data.</text>
</comment>
<sequence>MLDEQNNIAPSWTSLICSCSGLSNITKILLSHSVMKVLMNYHHVYFLSNLWSFQFLDLQKPLRGTLKKFWCGFIMFALMYYPSDHAINITILMKCYTLLSFKWIVSLDRAEAVIELSEWVEVPKSINTAETMPQMH</sequence>
<dbReference type="Proteomes" id="UP000775213">
    <property type="component" value="Unassembled WGS sequence"/>
</dbReference>
<evidence type="ECO:0000313" key="2">
    <source>
        <dbReference type="Proteomes" id="UP000775213"/>
    </source>
</evidence>